<proteinExistence type="predicted"/>
<keyword evidence="2" id="KW-1185">Reference proteome</keyword>
<name>A0ABN6QAK4_NOSCO</name>
<protein>
    <submittedName>
        <fullName evidence="1">Uncharacterized protein</fullName>
    </submittedName>
</protein>
<dbReference type="Proteomes" id="UP001055453">
    <property type="component" value="Chromosome"/>
</dbReference>
<accession>A0ABN6QAK4</accession>
<organism evidence="1 2">
    <name type="scientific">Nostoc cf. commune SO-36</name>
    <dbReference type="NCBI Taxonomy" id="449208"/>
    <lineage>
        <taxon>Bacteria</taxon>
        <taxon>Bacillati</taxon>
        <taxon>Cyanobacteriota</taxon>
        <taxon>Cyanophyceae</taxon>
        <taxon>Nostocales</taxon>
        <taxon>Nostocaceae</taxon>
        <taxon>Nostoc</taxon>
    </lineage>
</organism>
<evidence type="ECO:0000313" key="1">
    <source>
        <dbReference type="EMBL" id="BDI20191.1"/>
    </source>
</evidence>
<dbReference type="EMBL" id="AP025732">
    <property type="protein sequence ID" value="BDI20191.1"/>
    <property type="molecule type" value="Genomic_DNA"/>
</dbReference>
<gene>
    <name evidence="1" type="ORF">ANSO36C_59930</name>
</gene>
<sequence length="68" mass="7697">MSLRSLTMTVNILGFDSCSLRLVVKGLGVRFERKKVAHGVNVIKKIDLKLIIIFITDAAKRHLTIYNK</sequence>
<reference evidence="1" key="1">
    <citation type="submission" date="2022-04" db="EMBL/GenBank/DDBJ databases">
        <title>Complete genome sequence of a cyanobacterium, Nostoc sp. SO-36, isolated in Antarctica.</title>
        <authorList>
            <person name="Kanesaki Y."/>
            <person name="Effendi D."/>
            <person name="Sakamoto T."/>
            <person name="Ohtani S."/>
            <person name="Awai K."/>
        </authorList>
    </citation>
    <scope>NUCLEOTIDE SEQUENCE</scope>
    <source>
        <strain evidence="1">SO-36</strain>
    </source>
</reference>
<evidence type="ECO:0000313" key="2">
    <source>
        <dbReference type="Proteomes" id="UP001055453"/>
    </source>
</evidence>